<dbReference type="GO" id="GO:0051262">
    <property type="term" value="P:protein tetramerization"/>
    <property type="evidence" value="ECO:0007669"/>
    <property type="project" value="InterPro"/>
</dbReference>
<dbReference type="InterPro" id="IPR003708">
    <property type="entry name" value="SecB"/>
</dbReference>
<evidence type="ECO:0000256" key="4">
    <source>
        <dbReference type="ARBA" id="ARBA00023010"/>
    </source>
</evidence>
<keyword evidence="3" id="KW-0653">Protein transport</keyword>
<dbReference type="PANTHER" id="PTHR36918:SF1">
    <property type="entry name" value="PROTEIN-EXPORT PROTEIN SECB"/>
    <property type="match status" value="1"/>
</dbReference>
<proteinExistence type="inferred from homology"/>
<dbReference type="GO" id="GO:0015031">
    <property type="term" value="P:protein transport"/>
    <property type="evidence" value="ECO:0007669"/>
    <property type="project" value="UniProtKB-KW"/>
</dbReference>
<keyword evidence="2" id="KW-0813">Transport</keyword>
<evidence type="ECO:0000313" key="7">
    <source>
        <dbReference type="Proteomes" id="UP000528322"/>
    </source>
</evidence>
<dbReference type="InterPro" id="IPR035958">
    <property type="entry name" value="SecB-like_sf"/>
</dbReference>
<dbReference type="SUPFAM" id="SSF54611">
    <property type="entry name" value="SecB-like"/>
    <property type="match status" value="1"/>
</dbReference>
<evidence type="ECO:0000256" key="1">
    <source>
        <dbReference type="ARBA" id="ARBA00009990"/>
    </source>
</evidence>
<comment type="similarity">
    <text evidence="1">Belongs to the SecB family.</text>
</comment>
<protein>
    <submittedName>
        <fullName evidence="6">Preprotein translocase subunit SecB</fullName>
    </submittedName>
</protein>
<dbReference type="Proteomes" id="UP000528322">
    <property type="component" value="Unassembled WGS sequence"/>
</dbReference>
<evidence type="ECO:0000256" key="2">
    <source>
        <dbReference type="ARBA" id="ARBA00022448"/>
    </source>
</evidence>
<gene>
    <name evidence="6" type="ORF">HNR37_001444</name>
</gene>
<accession>A0A7W7Y4U5</accession>
<feature type="region of interest" description="Disordered" evidence="5">
    <location>
        <begin position="136"/>
        <end position="155"/>
    </location>
</feature>
<dbReference type="GO" id="GO:0051082">
    <property type="term" value="F:unfolded protein binding"/>
    <property type="evidence" value="ECO:0007669"/>
    <property type="project" value="InterPro"/>
</dbReference>
<comment type="caution">
    <text evidence="6">The sequence shown here is derived from an EMBL/GenBank/DDBJ whole genome shotgun (WGS) entry which is preliminary data.</text>
</comment>
<dbReference type="PANTHER" id="PTHR36918">
    <property type="match status" value="1"/>
</dbReference>
<dbReference type="AlphaFoldDB" id="A0A7W7Y4U5"/>
<dbReference type="EMBL" id="JACHID010000008">
    <property type="protein sequence ID" value="MBB5022116.1"/>
    <property type="molecule type" value="Genomic_DNA"/>
</dbReference>
<keyword evidence="7" id="KW-1185">Reference proteome</keyword>
<keyword evidence="4" id="KW-0811">Translocation</keyword>
<reference evidence="6 7" key="1">
    <citation type="submission" date="2020-08" db="EMBL/GenBank/DDBJ databases">
        <title>Genomic Encyclopedia of Type Strains, Phase IV (KMG-IV): sequencing the most valuable type-strain genomes for metagenomic binning, comparative biology and taxonomic classification.</title>
        <authorList>
            <person name="Goeker M."/>
        </authorList>
    </citation>
    <scope>NUCLEOTIDE SEQUENCE [LARGE SCALE GENOMIC DNA]</scope>
    <source>
        <strain evidence="6 7">DSM 22071</strain>
    </source>
</reference>
<evidence type="ECO:0000256" key="5">
    <source>
        <dbReference type="SAM" id="MobiDB-lite"/>
    </source>
</evidence>
<evidence type="ECO:0000256" key="3">
    <source>
        <dbReference type="ARBA" id="ARBA00022927"/>
    </source>
</evidence>
<dbReference type="RefSeq" id="WP_183732045.1">
    <property type="nucleotide sequence ID" value="NZ_JACHID010000008.1"/>
</dbReference>
<dbReference type="Gene3D" id="3.10.420.10">
    <property type="entry name" value="SecB-like"/>
    <property type="match status" value="1"/>
</dbReference>
<name>A0A7W7Y4U5_9BACT</name>
<evidence type="ECO:0000313" key="6">
    <source>
        <dbReference type="EMBL" id="MBB5022116.1"/>
    </source>
</evidence>
<sequence>MSVAGGVNLLGTMLEGVHYRTRPRYALKDVKGQQDMQMNVNTKHVRLDDEKYKVSLVTGLVFSDEKTAPFVMEVVLSGVFALKGDYDDEDREIILSVNCPSILFPYAREIVANLSMRSEYGAITLPSVNFMEIYQRKKSQGDTPAPESPAEGASQ</sequence>
<organism evidence="6 7">
    <name type="scientific">Desulfurispira natronophila</name>
    <dbReference type="NCBI Taxonomy" id="682562"/>
    <lineage>
        <taxon>Bacteria</taxon>
        <taxon>Pseudomonadati</taxon>
        <taxon>Chrysiogenota</taxon>
        <taxon>Chrysiogenia</taxon>
        <taxon>Chrysiogenales</taxon>
        <taxon>Chrysiogenaceae</taxon>
        <taxon>Desulfurispira</taxon>
    </lineage>
</organism>
<dbReference type="Pfam" id="PF02556">
    <property type="entry name" value="SecB"/>
    <property type="match status" value="1"/>
</dbReference>